<protein>
    <submittedName>
        <fullName evidence="1">Uncharacterized protein</fullName>
    </submittedName>
</protein>
<accession>B9CZY8</accession>
<sequence length="42" mass="5028">MISPRLSLFWLCPLVWERYFKLDLDKFSVLRPIALRSAVYLA</sequence>
<proteinExistence type="predicted"/>
<organism evidence="1 2">
    <name type="scientific">Campylobacter rectus RM3267</name>
    <dbReference type="NCBI Taxonomy" id="553218"/>
    <lineage>
        <taxon>Bacteria</taxon>
        <taxon>Pseudomonadati</taxon>
        <taxon>Campylobacterota</taxon>
        <taxon>Epsilonproteobacteria</taxon>
        <taxon>Campylobacterales</taxon>
        <taxon>Campylobacteraceae</taxon>
        <taxon>Campylobacter</taxon>
    </lineage>
</organism>
<dbReference type="EMBL" id="ACFU01000005">
    <property type="protein sequence ID" value="EEF14562.1"/>
    <property type="molecule type" value="Genomic_DNA"/>
</dbReference>
<keyword evidence="2" id="KW-1185">Reference proteome</keyword>
<dbReference type="AlphaFoldDB" id="B9CZY8"/>
<name>B9CZY8_CAMRE</name>
<reference evidence="1 2" key="1">
    <citation type="submission" date="2008-08" db="EMBL/GenBank/DDBJ databases">
        <authorList>
            <person name="Madupu R."/>
            <person name="Durkin A.S."/>
            <person name="Torralba M."/>
            <person name="Methe B."/>
            <person name="Sutton G.G."/>
            <person name="Strausberg R.L."/>
            <person name="Nelson K.E."/>
        </authorList>
    </citation>
    <scope>NUCLEOTIDE SEQUENCE [LARGE SCALE GENOMIC DNA]</scope>
    <source>
        <strain evidence="1 2">RM3267</strain>
    </source>
</reference>
<evidence type="ECO:0000313" key="2">
    <source>
        <dbReference type="Proteomes" id="UP000003082"/>
    </source>
</evidence>
<comment type="caution">
    <text evidence="1">The sequence shown here is derived from an EMBL/GenBank/DDBJ whole genome shotgun (WGS) entry which is preliminary data.</text>
</comment>
<dbReference type="Proteomes" id="UP000003082">
    <property type="component" value="Unassembled WGS sequence"/>
</dbReference>
<gene>
    <name evidence="1" type="ORF">CAMRE0001_1296</name>
</gene>
<dbReference type="STRING" id="553218.CAMRE0001_1296"/>
<evidence type="ECO:0000313" key="1">
    <source>
        <dbReference type="EMBL" id="EEF14562.1"/>
    </source>
</evidence>